<dbReference type="GO" id="GO:0009055">
    <property type="term" value="F:electron transfer activity"/>
    <property type="evidence" value="ECO:0007669"/>
    <property type="project" value="InterPro"/>
</dbReference>
<gene>
    <name evidence="9" type="primary">hzsB</name>
    <name evidence="9" type="ORF">BROFUL_00383</name>
</gene>
<dbReference type="AlphaFoldDB" id="A0A0M2V157"/>
<dbReference type="PROSITE" id="PS51007">
    <property type="entry name" value="CYTC"/>
    <property type="match status" value="1"/>
</dbReference>
<evidence type="ECO:0000256" key="4">
    <source>
        <dbReference type="ARBA" id="ARBA00023002"/>
    </source>
</evidence>
<evidence type="ECO:0000256" key="2">
    <source>
        <dbReference type="ARBA" id="ARBA00022723"/>
    </source>
</evidence>
<sequence>MAHSRADYREKSSKRVISGKNSEIGQFIKEEKRVMKSGIKKIGLIAALGIMGVATTGQLMAGTPQVVATIQTGPEWEPLPRAEPLTVPEVHYRVKHSPYKSELVRYGQFQFNDASWGLQGEYACASCHYERGQTTGLIWDLGDEGWGSWKNTKYIRGGRYLPPFRHEGFTGHPDEIVGATSSLDRVCGRDPGFVFRSENFSPLRLEALICYIRALEFTGSPFRNPDGSLTDAQKRGEKIFNDPNVGCVECHPGDASDPKALFSDAQTHDVGTGRVGVKGFRSTPGKVFNLKALEAGEDPYGEESDTPIIGLDLVKEFDTPTLRDIYASGTYFHDGGARTLIDTINNTVNEKDMHGRTSHLTQQEMQDLVEFLKAL</sequence>
<accession>A0A0M2V157</accession>
<dbReference type="PANTHER" id="PTHR30600:SF10">
    <property type="entry name" value="BLL6722 PROTEIN"/>
    <property type="match status" value="1"/>
</dbReference>
<reference evidence="9 10" key="1">
    <citation type="journal article" date="2013" name="BMC Microbiol.">
        <title>Identification of the type II cytochrome c maturation pathway in anammox bacteria by comparative genomics.</title>
        <authorList>
            <person name="Ferousi C."/>
            <person name="Speth D.R."/>
            <person name="Reimann J."/>
            <person name="Op den Camp H.J."/>
            <person name="Allen J.W."/>
            <person name="Keltjens J.T."/>
            <person name="Jetten M.S."/>
        </authorList>
    </citation>
    <scope>NUCLEOTIDE SEQUENCE [LARGE SCALE GENOMIC DNA]</scope>
    <source>
        <strain evidence="9">RU1</strain>
    </source>
</reference>
<dbReference type="GO" id="GO:0046872">
    <property type="term" value="F:metal ion binding"/>
    <property type="evidence" value="ECO:0007669"/>
    <property type="project" value="UniProtKB-KW"/>
</dbReference>
<dbReference type="InterPro" id="IPR009056">
    <property type="entry name" value="Cyt_c-like_dom"/>
</dbReference>
<feature type="transmembrane region" description="Helical" evidence="7">
    <location>
        <begin position="42"/>
        <end position="61"/>
    </location>
</feature>
<keyword evidence="1 6" id="KW-0349">Heme</keyword>
<dbReference type="InterPro" id="IPR051395">
    <property type="entry name" value="Cytochrome_c_Peroxidase/MauG"/>
</dbReference>
<keyword evidence="7" id="KW-1133">Transmembrane helix</keyword>
<keyword evidence="3" id="KW-0732">Signal</keyword>
<evidence type="ECO:0000256" key="6">
    <source>
        <dbReference type="PROSITE-ProRule" id="PRU00433"/>
    </source>
</evidence>
<comment type="caution">
    <text evidence="9">The sequence shown here is derived from an EMBL/GenBank/DDBJ whole genome shotgun (WGS) entry which is preliminary data.</text>
</comment>
<feature type="domain" description="Cytochrome c" evidence="8">
    <location>
        <begin position="231"/>
        <end position="375"/>
    </location>
</feature>
<dbReference type="Proteomes" id="UP000034954">
    <property type="component" value="Unassembled WGS sequence"/>
</dbReference>
<evidence type="ECO:0000313" key="9">
    <source>
        <dbReference type="EMBL" id="KKO20886.1"/>
    </source>
</evidence>
<keyword evidence="2 6" id="KW-0479">Metal-binding</keyword>
<dbReference type="GO" id="GO:0004130">
    <property type="term" value="F:cytochrome-c peroxidase activity"/>
    <property type="evidence" value="ECO:0007669"/>
    <property type="project" value="TreeGrafter"/>
</dbReference>
<protein>
    <submittedName>
        <fullName evidence="9">Hydrazine synthase subunit B</fullName>
    </submittedName>
</protein>
<evidence type="ECO:0000313" key="10">
    <source>
        <dbReference type="Proteomes" id="UP000034954"/>
    </source>
</evidence>
<dbReference type="GO" id="GO:0020037">
    <property type="term" value="F:heme binding"/>
    <property type="evidence" value="ECO:0007669"/>
    <property type="project" value="InterPro"/>
</dbReference>
<keyword evidence="7" id="KW-0812">Transmembrane</keyword>
<keyword evidence="4" id="KW-0560">Oxidoreductase</keyword>
<keyword evidence="5 6" id="KW-0408">Iron</keyword>
<proteinExistence type="predicted"/>
<dbReference type="Gene3D" id="1.10.760.10">
    <property type="entry name" value="Cytochrome c-like domain"/>
    <property type="match status" value="2"/>
</dbReference>
<evidence type="ECO:0000256" key="1">
    <source>
        <dbReference type="ARBA" id="ARBA00022617"/>
    </source>
</evidence>
<evidence type="ECO:0000256" key="5">
    <source>
        <dbReference type="ARBA" id="ARBA00023004"/>
    </source>
</evidence>
<evidence type="ECO:0000259" key="8">
    <source>
        <dbReference type="PROSITE" id="PS51007"/>
    </source>
</evidence>
<keyword evidence="7" id="KW-0472">Membrane</keyword>
<evidence type="ECO:0000256" key="3">
    <source>
        <dbReference type="ARBA" id="ARBA00022729"/>
    </source>
</evidence>
<dbReference type="FunFam" id="1.10.760.10:FF:000047">
    <property type="entry name" value="Hydrazine synthase subunit gamma"/>
    <property type="match status" value="1"/>
</dbReference>
<dbReference type="InterPro" id="IPR036909">
    <property type="entry name" value="Cyt_c-like_dom_sf"/>
</dbReference>
<name>A0A0M2V157_9BACT</name>
<keyword evidence="10" id="KW-1185">Reference proteome</keyword>
<dbReference type="SUPFAM" id="SSF46626">
    <property type="entry name" value="Cytochrome c"/>
    <property type="match status" value="2"/>
</dbReference>
<dbReference type="PANTHER" id="PTHR30600">
    <property type="entry name" value="CYTOCHROME C PEROXIDASE-RELATED"/>
    <property type="match status" value="1"/>
</dbReference>
<dbReference type="EMBL" id="LAQJ01000049">
    <property type="protein sequence ID" value="KKO20886.1"/>
    <property type="molecule type" value="Genomic_DNA"/>
</dbReference>
<evidence type="ECO:0000256" key="7">
    <source>
        <dbReference type="SAM" id="Phobius"/>
    </source>
</evidence>
<organism evidence="9 10">
    <name type="scientific">Candidatus Brocadia fulgida</name>
    <dbReference type="NCBI Taxonomy" id="380242"/>
    <lineage>
        <taxon>Bacteria</taxon>
        <taxon>Pseudomonadati</taxon>
        <taxon>Planctomycetota</taxon>
        <taxon>Candidatus Brocadiia</taxon>
        <taxon>Candidatus Brocadiales</taxon>
        <taxon>Candidatus Brocadiaceae</taxon>
        <taxon>Candidatus Brocadia</taxon>
    </lineage>
</organism>